<evidence type="ECO:0000256" key="1">
    <source>
        <dbReference type="SAM" id="MobiDB-lite"/>
    </source>
</evidence>
<proteinExistence type="predicted"/>
<dbReference type="AlphaFoldDB" id="A0A499VEM4"/>
<name>A0A499VEM4_STRAX</name>
<gene>
    <name evidence="2" type="ORF">SAVMC3_55320</name>
</gene>
<protein>
    <submittedName>
        <fullName evidence="2">Uncharacterized protein</fullName>
    </submittedName>
</protein>
<accession>A0A499VEM4</accession>
<feature type="compositionally biased region" description="Polar residues" evidence="1">
    <location>
        <begin position="27"/>
        <end position="47"/>
    </location>
</feature>
<dbReference type="Gene3D" id="3.40.1000.10">
    <property type="entry name" value="Mog1/PsbP, alpha/beta/alpha sandwich"/>
    <property type="match status" value="1"/>
</dbReference>
<feature type="region of interest" description="Disordered" evidence="1">
    <location>
        <begin position="24"/>
        <end position="80"/>
    </location>
</feature>
<evidence type="ECO:0000313" key="2">
    <source>
        <dbReference type="EMBL" id="BBJ52903.1"/>
    </source>
</evidence>
<sequence>MTLAVAFVVGGGAAAGVLVWQDHQKGDTSSGKPRTKPTATASDSPSATPFADPTSGATDTATDEATDRATDGATGEATASPFELPAGYHRLDDPFGFSLAVPDVWAREGVKNGTQVTYAGSTGLEHVQVGVIANAGYTSYDNFLTLEKTAKKKDAGYQRIRLERNTFQGRDGAIWEYTYTDGSGRTVHAADQGYVAEDGTEYAIMLVGKDELWEGGLAETFRVALDSWQLT</sequence>
<reference evidence="2" key="1">
    <citation type="submission" date="2019-04" db="EMBL/GenBank/DDBJ databases">
        <title>Draft genome sequences of Streptomyces avermitilis MC3.</title>
        <authorList>
            <person name="Komaki H."/>
            <person name="Tamura T."/>
            <person name="Hosoyama A."/>
        </authorList>
    </citation>
    <scope>NUCLEOTIDE SEQUENCE</scope>
    <source>
        <strain evidence="2">MC3</strain>
    </source>
</reference>
<organism evidence="2">
    <name type="scientific">Streptomyces avermitilis</name>
    <dbReference type="NCBI Taxonomy" id="33903"/>
    <lineage>
        <taxon>Bacteria</taxon>
        <taxon>Bacillati</taxon>
        <taxon>Actinomycetota</taxon>
        <taxon>Actinomycetes</taxon>
        <taxon>Kitasatosporales</taxon>
        <taxon>Streptomycetaceae</taxon>
        <taxon>Streptomyces</taxon>
    </lineage>
</organism>
<dbReference type="EMBL" id="AP019621">
    <property type="protein sequence ID" value="BBJ52903.1"/>
    <property type="molecule type" value="Genomic_DNA"/>
</dbReference>